<keyword evidence="5" id="KW-0819">tRNA processing</keyword>
<dbReference type="GO" id="GO:0000049">
    <property type="term" value="F:tRNA binding"/>
    <property type="evidence" value="ECO:0007669"/>
    <property type="project" value="UniProtKB-KW"/>
</dbReference>
<dbReference type="SUPFAM" id="SSF81891">
    <property type="entry name" value="Poly A polymerase C-terminal region-like"/>
    <property type="match status" value="1"/>
</dbReference>
<dbReference type="CDD" id="cd05398">
    <property type="entry name" value="NT_ClassII-CCAase"/>
    <property type="match status" value="1"/>
</dbReference>
<sequence length="390" mass="45432">MRIQIEGKELISYLKEISQKVGVKSYIVGGVVRDFLLGVENWDIDVVVEGNGIDFAYELNEYIKGELIEYPAFKTATIKKSGISIDVISARREYYDYPAALPRIEFADIYEDMRRRDFTINTLAYDVLEEKILDYFGGIEDLKKGIIRVLHEKSFIDDPTRIFRAIRYSVRYSFEIEANTEALMKDSIKNISLLSEDRIRNELFLILKEPKAKEMIEKVIEYGIDKVIFKDVPVNVDKLDVFVEDLDLSLFRLLILFYKIAEKDVEKVQKALKLNKEHLKALRELIFLREEIKYRRWIRKLRETLESARNEVLKVLEVMEGDKAKKIIESKPYIKGKDIKNLGVSPGPLYGELLDEVFKAKLEGRLKSKEEEISFVKNILRVGKENTSCC</sequence>
<dbReference type="GO" id="GO:0046872">
    <property type="term" value="F:metal ion binding"/>
    <property type="evidence" value="ECO:0007669"/>
    <property type="project" value="UniProtKB-KW"/>
</dbReference>
<evidence type="ECO:0000256" key="1">
    <source>
        <dbReference type="ARBA" id="ARBA00001946"/>
    </source>
</evidence>
<dbReference type="Proteomes" id="UP000264445">
    <property type="component" value="Unassembled WGS sequence"/>
</dbReference>
<dbReference type="InterPro" id="IPR002646">
    <property type="entry name" value="PolA_pol_head_dom"/>
</dbReference>
<dbReference type="GO" id="GO:0016779">
    <property type="term" value="F:nucleotidyltransferase activity"/>
    <property type="evidence" value="ECO:0007669"/>
    <property type="project" value="UniProtKB-KW"/>
</dbReference>
<dbReference type="Pfam" id="PF12627">
    <property type="entry name" value="PolyA_pol_RNAbd"/>
    <property type="match status" value="1"/>
</dbReference>
<feature type="domain" description="Poly A polymerase head" evidence="12">
    <location>
        <begin position="26"/>
        <end position="148"/>
    </location>
</feature>
<evidence type="ECO:0000256" key="10">
    <source>
        <dbReference type="ARBA" id="ARBA00022884"/>
    </source>
</evidence>
<dbReference type="PANTHER" id="PTHR47788">
    <property type="entry name" value="POLYA POLYMERASE"/>
    <property type="match status" value="1"/>
</dbReference>
<dbReference type="GO" id="GO:0008033">
    <property type="term" value="P:tRNA processing"/>
    <property type="evidence" value="ECO:0007669"/>
    <property type="project" value="UniProtKB-KW"/>
</dbReference>
<protein>
    <submittedName>
        <fullName evidence="14">CCA tRNA nucleotidyltransferase</fullName>
    </submittedName>
</protein>
<keyword evidence="6" id="KW-0548">Nucleotidyltransferase</keyword>
<evidence type="ECO:0000256" key="9">
    <source>
        <dbReference type="ARBA" id="ARBA00022842"/>
    </source>
</evidence>
<dbReference type="Gene3D" id="1.10.3090.10">
    <property type="entry name" value="cca-adding enzyme, domain 2"/>
    <property type="match status" value="1"/>
</dbReference>
<evidence type="ECO:0000256" key="7">
    <source>
        <dbReference type="ARBA" id="ARBA00022723"/>
    </source>
</evidence>
<comment type="cofactor">
    <cofactor evidence="1">
        <name>Mg(2+)</name>
        <dbReference type="ChEBI" id="CHEBI:18420"/>
    </cofactor>
</comment>
<dbReference type="Pfam" id="PF01743">
    <property type="entry name" value="PolyA_pol"/>
    <property type="match status" value="1"/>
</dbReference>
<reference evidence="14 15" key="1">
    <citation type="journal article" date="2018" name="Nat. Biotechnol.">
        <title>A standardized bacterial taxonomy based on genome phylogeny substantially revises the tree of life.</title>
        <authorList>
            <person name="Parks D.H."/>
            <person name="Chuvochina M."/>
            <person name="Waite D.W."/>
            <person name="Rinke C."/>
            <person name="Skarshewski A."/>
            <person name="Chaumeil P.A."/>
            <person name="Hugenholtz P."/>
        </authorList>
    </citation>
    <scope>NUCLEOTIDE SEQUENCE [LARGE SCALE GENOMIC DNA]</scope>
    <source>
        <strain evidence="14">UBA12544</strain>
    </source>
</reference>
<evidence type="ECO:0000313" key="14">
    <source>
        <dbReference type="EMBL" id="HBT48729.1"/>
    </source>
</evidence>
<keyword evidence="9" id="KW-0460">Magnesium</keyword>
<evidence type="ECO:0000259" key="12">
    <source>
        <dbReference type="Pfam" id="PF01743"/>
    </source>
</evidence>
<organism evidence="14 15">
    <name type="scientific">Caldanaerobacter subterraneus</name>
    <dbReference type="NCBI Taxonomy" id="911092"/>
    <lineage>
        <taxon>Bacteria</taxon>
        <taxon>Bacillati</taxon>
        <taxon>Bacillota</taxon>
        <taxon>Clostridia</taxon>
        <taxon>Thermoanaerobacterales</taxon>
        <taxon>Thermoanaerobacteraceae</taxon>
        <taxon>Caldanaerobacter</taxon>
    </lineage>
</organism>
<comment type="similarity">
    <text evidence="2 11">Belongs to the tRNA nucleotidyltransferase/poly(A) polymerase family.</text>
</comment>
<keyword evidence="8" id="KW-0547">Nucleotide-binding</keyword>
<evidence type="ECO:0000256" key="6">
    <source>
        <dbReference type="ARBA" id="ARBA00022695"/>
    </source>
</evidence>
<keyword evidence="3" id="KW-0820">tRNA-binding</keyword>
<name>A0A101E719_9THEO</name>
<keyword evidence="10 11" id="KW-0694">RNA-binding</keyword>
<dbReference type="SUPFAM" id="SSF81301">
    <property type="entry name" value="Nucleotidyltransferase"/>
    <property type="match status" value="1"/>
</dbReference>
<dbReference type="InterPro" id="IPR032828">
    <property type="entry name" value="PolyA_RNA-bd"/>
</dbReference>
<keyword evidence="7" id="KW-0479">Metal-binding</keyword>
<evidence type="ECO:0000256" key="11">
    <source>
        <dbReference type="RuleBase" id="RU003953"/>
    </source>
</evidence>
<dbReference type="InterPro" id="IPR043519">
    <property type="entry name" value="NT_sf"/>
</dbReference>
<evidence type="ECO:0000313" key="15">
    <source>
        <dbReference type="Proteomes" id="UP000264445"/>
    </source>
</evidence>
<evidence type="ECO:0000256" key="8">
    <source>
        <dbReference type="ARBA" id="ARBA00022741"/>
    </source>
</evidence>
<evidence type="ECO:0000256" key="5">
    <source>
        <dbReference type="ARBA" id="ARBA00022694"/>
    </source>
</evidence>
<accession>A0A101E719</accession>
<dbReference type="EMBL" id="DOLB01000049">
    <property type="protein sequence ID" value="HBT48729.1"/>
    <property type="molecule type" value="Genomic_DNA"/>
</dbReference>
<comment type="caution">
    <text evidence="14">The sequence shown here is derived from an EMBL/GenBank/DDBJ whole genome shotgun (WGS) entry which is preliminary data.</text>
</comment>
<feature type="domain" description="tRNA nucleotidyltransferase/poly(A) polymerase RNA and SrmB- binding" evidence="13">
    <location>
        <begin position="174"/>
        <end position="232"/>
    </location>
</feature>
<dbReference type="OMA" id="REQYFFF"/>
<dbReference type="GO" id="GO:0000166">
    <property type="term" value="F:nucleotide binding"/>
    <property type="evidence" value="ECO:0007669"/>
    <property type="project" value="UniProtKB-KW"/>
</dbReference>
<gene>
    <name evidence="14" type="ORF">DEA61_02485</name>
</gene>
<evidence type="ECO:0000259" key="13">
    <source>
        <dbReference type="Pfam" id="PF12627"/>
    </source>
</evidence>
<proteinExistence type="inferred from homology"/>
<evidence type="ECO:0000256" key="4">
    <source>
        <dbReference type="ARBA" id="ARBA00022679"/>
    </source>
</evidence>
<evidence type="ECO:0000256" key="3">
    <source>
        <dbReference type="ARBA" id="ARBA00022555"/>
    </source>
</evidence>
<keyword evidence="4 11" id="KW-0808">Transferase</keyword>
<dbReference type="InterPro" id="IPR052390">
    <property type="entry name" value="tRNA_nt/polyA_polymerase"/>
</dbReference>
<dbReference type="RefSeq" id="WP_009610258.1">
    <property type="nucleotide sequence ID" value="NZ_DOLB01000049.1"/>
</dbReference>
<dbReference type="AlphaFoldDB" id="A0A101E719"/>
<dbReference type="Gene3D" id="3.30.460.10">
    <property type="entry name" value="Beta Polymerase, domain 2"/>
    <property type="match status" value="1"/>
</dbReference>
<evidence type="ECO:0000256" key="2">
    <source>
        <dbReference type="ARBA" id="ARBA00007265"/>
    </source>
</evidence>
<dbReference type="PANTHER" id="PTHR47788:SF1">
    <property type="entry name" value="A-ADDING TRNA NUCLEOTIDYLTRANSFERASE"/>
    <property type="match status" value="1"/>
</dbReference>